<feature type="transmembrane region" description="Helical" evidence="2">
    <location>
        <begin position="33"/>
        <end position="54"/>
    </location>
</feature>
<dbReference type="EMBL" id="CP000463">
    <property type="protein sequence ID" value="ABJ05042.1"/>
    <property type="molecule type" value="Genomic_DNA"/>
</dbReference>
<protein>
    <submittedName>
        <fullName evidence="3">Lipopolysaccharide biosynthesis</fullName>
    </submittedName>
</protein>
<keyword evidence="1" id="KW-0175">Coiled coil</keyword>
<dbReference type="STRING" id="316055.RPE_1089"/>
<keyword evidence="2" id="KW-0472">Membrane</keyword>
<dbReference type="PANTHER" id="PTHR32309:SF31">
    <property type="entry name" value="CAPSULAR EXOPOLYSACCHARIDE FAMILY"/>
    <property type="match status" value="1"/>
</dbReference>
<keyword evidence="2" id="KW-0812">Transmembrane</keyword>
<dbReference type="KEGG" id="rpe:RPE_1089"/>
<feature type="transmembrane region" description="Helical" evidence="2">
    <location>
        <begin position="343"/>
        <end position="362"/>
    </location>
</feature>
<name>Q07SP2_RHOP5</name>
<feature type="transmembrane region" description="Helical" evidence="2">
    <location>
        <begin position="403"/>
        <end position="427"/>
    </location>
</feature>
<dbReference type="PANTHER" id="PTHR32309">
    <property type="entry name" value="TYROSINE-PROTEIN KINASE"/>
    <property type="match status" value="1"/>
</dbReference>
<feature type="coiled-coil region" evidence="1">
    <location>
        <begin position="277"/>
        <end position="304"/>
    </location>
</feature>
<dbReference type="eggNOG" id="COG3206">
    <property type="taxonomic scope" value="Bacteria"/>
</dbReference>
<gene>
    <name evidence="3" type="ordered locus">RPE_1089</name>
</gene>
<accession>Q07SP2</accession>
<dbReference type="InterPro" id="IPR050445">
    <property type="entry name" value="Bact_polysacc_biosynth/exp"/>
</dbReference>
<evidence type="ECO:0000313" key="3">
    <source>
        <dbReference type="EMBL" id="ABJ05042.1"/>
    </source>
</evidence>
<dbReference type="OrthoDB" id="8114194at2"/>
<proteinExistence type="predicted"/>
<dbReference type="HOGENOM" id="CLU_009912_5_0_5"/>
<organism evidence="3">
    <name type="scientific">Rhodopseudomonas palustris (strain BisA53)</name>
    <dbReference type="NCBI Taxonomy" id="316055"/>
    <lineage>
        <taxon>Bacteria</taxon>
        <taxon>Pseudomonadati</taxon>
        <taxon>Pseudomonadota</taxon>
        <taxon>Alphaproteobacteria</taxon>
        <taxon>Hyphomicrobiales</taxon>
        <taxon>Nitrobacteraceae</taxon>
        <taxon>Rhodopseudomonas</taxon>
    </lineage>
</organism>
<evidence type="ECO:0000256" key="2">
    <source>
        <dbReference type="SAM" id="Phobius"/>
    </source>
</evidence>
<evidence type="ECO:0000256" key="1">
    <source>
        <dbReference type="SAM" id="Coils"/>
    </source>
</evidence>
<keyword evidence="2" id="KW-1133">Transmembrane helix</keyword>
<dbReference type="AlphaFoldDB" id="Q07SP2"/>
<sequence length="440" mass="48365">MLQNTLKNPPSFSEEGGPNLSLADLLAVVKRRWVYFVVPFVAIASIGLTVVLLWPATYLAEGKILVESQQIPTELVRPTVSTIASERIQVIEQRIMTRDTLLSIANRYGLTTGWAQRFSGTEMVDFMKDRTKLKPLELKIAARQNGRQAIAFTIGFEYENPGIATRVANELVTMVLSEDVRTRTDFAAGTTKFLERESRKLEGDLGAIELKISEMRRRETLGLPVKEINPAETARATLKAELAMKSSTYSASHPDIKALKARIAALESTINPVETKAQESELGIEALTRQQEALQKQVETTNQKLSAARLGESLERGQQAERLEVIEQPSLPKKPASPNRPKLIAIVLAAAAAAGVGLVFLLEMMDGTIRKTTDLATLVSTDLIVTLPYIYTNAEMASQASKWKIMSVSIVAGVAVIVVLAAIFLPFEDLFARLANRFSN</sequence>
<reference evidence="3" key="1">
    <citation type="submission" date="2006-09" db="EMBL/GenBank/DDBJ databases">
        <title>Complete sequence of Rhodopseudomonas palustris BisA53.</title>
        <authorList>
            <consortium name="US DOE Joint Genome Institute"/>
            <person name="Copeland A."/>
            <person name="Lucas S."/>
            <person name="Lapidus A."/>
            <person name="Barry K."/>
            <person name="Detter J.C."/>
            <person name="Glavina del Rio T."/>
            <person name="Hammon N."/>
            <person name="Israni S."/>
            <person name="Dalin E."/>
            <person name="Tice H."/>
            <person name="Pitluck S."/>
            <person name="Chain P."/>
            <person name="Malfatti S."/>
            <person name="Shin M."/>
            <person name="Vergez L."/>
            <person name="Schmutz J."/>
            <person name="Larimer F."/>
            <person name="Land M."/>
            <person name="Hauser L."/>
            <person name="Pelletier D.A."/>
            <person name="Kyrpides N."/>
            <person name="Kim E."/>
            <person name="Harwood C.S."/>
            <person name="Oda Y."/>
            <person name="Richardson P."/>
        </authorList>
    </citation>
    <scope>NUCLEOTIDE SEQUENCE [LARGE SCALE GENOMIC DNA]</scope>
    <source>
        <strain evidence="3">BisA53</strain>
    </source>
</reference>